<reference evidence="1 2" key="1">
    <citation type="submission" date="2019-06" db="EMBL/GenBank/DDBJ databases">
        <title>Whole genome shotgun sequence of Brevibacillus reuszeri NBRC 15719.</title>
        <authorList>
            <person name="Hosoyama A."/>
            <person name="Uohara A."/>
            <person name="Ohji S."/>
            <person name="Ichikawa N."/>
        </authorList>
    </citation>
    <scope>NUCLEOTIDE SEQUENCE [LARGE SCALE GENOMIC DNA]</scope>
    <source>
        <strain evidence="1 2">NBRC 15719</strain>
    </source>
</reference>
<sequence length="306" mass="35294">MIQNTEKLIQLLRSGQKIDAGILASYCRLTSKYGDREDAAALFRVFAEHPCDYRRTLLLDPVMRCGDMALAEEIDHLCFEQGRLKEGMPSEVLHVMGYLGYEKYINYMVDCTEVNDWHLCKDACLGLLHLPCESYRERLESELEKVYGQPLFPGFLPALSFTFADEQIVPRLLAWGERASTDCNAGLILGISMFGSTQKKQIKSIVMDPFWEMYSNGTGSHWWGYMSMQMVGLTFSELISDLKAQTPVVRKDTEHIPDERTLEHWLHVLHDLMELKLDDVPHPIRFSPLNQESIIDLYQELFQWSN</sequence>
<proteinExistence type="predicted"/>
<dbReference type="RefSeq" id="WP_049739460.1">
    <property type="nucleotide sequence ID" value="NZ_BJON01000047.1"/>
</dbReference>
<accession>A0ABQ0TZ13</accession>
<comment type="caution">
    <text evidence="1">The sequence shown here is derived from an EMBL/GenBank/DDBJ whole genome shotgun (WGS) entry which is preliminary data.</text>
</comment>
<name>A0ABQ0TZ13_9BACL</name>
<organism evidence="1 2">
    <name type="scientific">Brevibacillus reuszeri</name>
    <dbReference type="NCBI Taxonomy" id="54915"/>
    <lineage>
        <taxon>Bacteria</taxon>
        <taxon>Bacillati</taxon>
        <taxon>Bacillota</taxon>
        <taxon>Bacilli</taxon>
        <taxon>Bacillales</taxon>
        <taxon>Paenibacillaceae</taxon>
        <taxon>Brevibacillus</taxon>
    </lineage>
</organism>
<gene>
    <name evidence="1" type="ORF">BRE01_68270</name>
</gene>
<evidence type="ECO:0000313" key="1">
    <source>
        <dbReference type="EMBL" id="GED73125.1"/>
    </source>
</evidence>
<evidence type="ECO:0000313" key="2">
    <source>
        <dbReference type="Proteomes" id="UP000319578"/>
    </source>
</evidence>
<dbReference type="Proteomes" id="UP000319578">
    <property type="component" value="Unassembled WGS sequence"/>
</dbReference>
<keyword evidence="2" id="KW-1185">Reference proteome</keyword>
<protein>
    <submittedName>
        <fullName evidence="1">Uncharacterized protein</fullName>
    </submittedName>
</protein>
<dbReference type="EMBL" id="BJON01000047">
    <property type="protein sequence ID" value="GED73125.1"/>
    <property type="molecule type" value="Genomic_DNA"/>
</dbReference>